<reference evidence="3 4" key="1">
    <citation type="submission" date="2008-12" db="EMBL/GenBank/DDBJ databases">
        <title>Complete sequence of plasmid1 of Methylobacterium chloromethanicum CM4.</title>
        <authorList>
            <consortium name="US DOE Joint Genome Institute"/>
            <person name="Lucas S."/>
            <person name="Copeland A."/>
            <person name="Lapidus A."/>
            <person name="Glavina del Rio T."/>
            <person name="Dalin E."/>
            <person name="Tice H."/>
            <person name="Bruce D."/>
            <person name="Goodwin L."/>
            <person name="Pitluck S."/>
            <person name="Chertkov O."/>
            <person name="Brettin T."/>
            <person name="Detter J.C."/>
            <person name="Han C."/>
            <person name="Larimer F."/>
            <person name="Land M."/>
            <person name="Hauser L."/>
            <person name="Kyrpides N."/>
            <person name="Mikhailova N."/>
            <person name="Marx C."/>
            <person name="Richardson P."/>
        </authorList>
    </citation>
    <scope>NUCLEOTIDE SEQUENCE [LARGE SCALE GENOMIC DNA]</scope>
    <source>
        <strain evidence="4">CM4 / NCIMB 13688</strain>
        <plasmid evidence="3 4">pCMU01</plasmid>
    </source>
</reference>
<evidence type="ECO:0000313" key="3">
    <source>
        <dbReference type="EMBL" id="ACK86173.1"/>
    </source>
</evidence>
<name>B7L2W5_METC4</name>
<dbReference type="Proteomes" id="UP000002385">
    <property type="component" value="Plasmid pCMU01"/>
</dbReference>
<dbReference type="EMBL" id="CP001299">
    <property type="protein sequence ID" value="ACK86173.1"/>
    <property type="molecule type" value="Genomic_DNA"/>
</dbReference>
<reference evidence="3 4" key="2">
    <citation type="journal article" date="2012" name="J. Bacteriol.">
        <title>Complete genome sequences of six strains of the genus Methylobacterium.</title>
        <authorList>
            <person name="Marx C.J."/>
            <person name="Bringel F."/>
            <person name="Chistoserdova L."/>
            <person name="Moulin L."/>
            <person name="Farhan Ul Haque M."/>
            <person name="Fleischman D.E."/>
            <person name="Gruffaz C."/>
            <person name="Jourand P."/>
            <person name="Knief C."/>
            <person name="Lee M.C."/>
            <person name="Muller E.E."/>
            <person name="Nadalig T."/>
            <person name="Peyraud R."/>
            <person name="Roselli S."/>
            <person name="Russ L."/>
            <person name="Goodwin L.A."/>
            <person name="Ivanova N."/>
            <person name="Kyrpides N."/>
            <person name="Lajus A."/>
            <person name="Land M.L."/>
            <person name="Medigue C."/>
            <person name="Mikhailova N."/>
            <person name="Nolan M."/>
            <person name="Woyke T."/>
            <person name="Stolyar S."/>
            <person name="Vorholt J.A."/>
            <person name="Vuilleumier S."/>
        </authorList>
    </citation>
    <scope>NUCLEOTIDE SEQUENCE [LARGE SCALE GENOMIC DNA]</scope>
    <source>
        <strain evidence="4">CM4 / NCIMB 13688</strain>
        <plasmid evidence="3 4">pCMU01</plasmid>
    </source>
</reference>
<dbReference type="Pfam" id="PF13208">
    <property type="entry name" value="TerB_N"/>
    <property type="match status" value="1"/>
</dbReference>
<dbReference type="SUPFAM" id="SSF158682">
    <property type="entry name" value="TerB-like"/>
    <property type="match status" value="1"/>
</dbReference>
<dbReference type="HOGENOM" id="CLU_013355_0_0_5"/>
<geneLocation type="plasmid" evidence="3 4">
    <name>pCMU01</name>
</geneLocation>
<dbReference type="InterPro" id="IPR025266">
    <property type="entry name" value="TerB_N"/>
</dbReference>
<protein>
    <recommendedName>
        <fullName evidence="5">TerB N-terminal domain-containing protein</fullName>
    </recommendedName>
</protein>
<dbReference type="CDD" id="cd07176">
    <property type="entry name" value="terB"/>
    <property type="match status" value="1"/>
</dbReference>
<accession>B7L2W5</accession>
<dbReference type="InterPro" id="IPR029024">
    <property type="entry name" value="TerB-like"/>
</dbReference>
<evidence type="ECO:0000259" key="1">
    <source>
        <dbReference type="Pfam" id="PF13208"/>
    </source>
</evidence>
<feature type="domain" description="TerB-C" evidence="2">
    <location>
        <begin position="607"/>
        <end position="738"/>
    </location>
</feature>
<dbReference type="Pfam" id="PF15615">
    <property type="entry name" value="TerB_C"/>
    <property type="match status" value="1"/>
</dbReference>
<evidence type="ECO:0008006" key="5">
    <source>
        <dbReference type="Google" id="ProtNLM"/>
    </source>
</evidence>
<proteinExistence type="predicted"/>
<sequence>MPTQRPEAEIGELHAEPAFTISALVEETGTIARRVAVERDRKGQTARWVLPGEGVEILDLTVTGGMIYVGEKLGPESWRIENCLINPSLPVAKAGRGVPSGLTYHCRYNGLNPAGRRAYLEWLATERSDPSANIAFVFLYFYGLEYRLFREGCADDGPALVAEVERLRGIYGINHSFESHARRFIEAARIVVPGIGPRLRPNLVPDYYSYQVPLDVRAHLGRRLADGWSFDADDALLWLAALPERGFRTPVTRCPEEFEALWRLRYAARYPEGLRIGVPRKRIKASYQAASSTFEVDLLGPNKGRLPDIAAIAAPPPELRELVARCTDEIDAFSRFVGKHPEARASTQAALLLPPDLPSAGSTWEALSGRCEALFAEGATMPTKSLRHLLELMEIPLPENARLSQAGLTQLQFVLDRVGIAFEPDRRYEPERRASSTPDVDAPVILFQASGGAPVDPSRTEYLRTRGVIEAACLAASDCGTSLNTIEETFAEIQAADALDEPEKVRLTAYAQSIYRNPPKQQGVLRRLAAHPLPERQAYARAALSIVMAAGKAGPAQVRFLERLHNSLGLPTEEIYGVLHRGSTGPSAPVLTRGASDGRTTGEDVKRAPGRVVIDPSRLERIRLETQAVSSLLSDIFLEDPAPGPKAATAPPTGVPGPRGEEPAAMILAGLDPAHAELLALIATSPNPMVRDAFDRAARACGLLPDGALETINEWGFDRFDEALIEHDDPVTIAGHLRIHLTSKVAA</sequence>
<evidence type="ECO:0000313" key="4">
    <source>
        <dbReference type="Proteomes" id="UP000002385"/>
    </source>
</evidence>
<feature type="domain" description="TerB N-terminal" evidence="1">
    <location>
        <begin position="51"/>
        <end position="250"/>
    </location>
</feature>
<dbReference type="InterPro" id="IPR028932">
    <property type="entry name" value="TerB-C"/>
</dbReference>
<evidence type="ECO:0000259" key="2">
    <source>
        <dbReference type="Pfam" id="PF15615"/>
    </source>
</evidence>
<gene>
    <name evidence="3" type="ordered locus">Mchl_5416</name>
</gene>
<dbReference type="AlphaFoldDB" id="B7L2W5"/>
<keyword evidence="3" id="KW-0614">Plasmid</keyword>
<organism evidence="3 4">
    <name type="scientific">Methylorubrum extorquens (strain CM4 / NCIMB 13688)</name>
    <name type="common">Methylobacterium extorquens</name>
    <dbReference type="NCBI Taxonomy" id="440085"/>
    <lineage>
        <taxon>Bacteria</taxon>
        <taxon>Pseudomonadati</taxon>
        <taxon>Pseudomonadota</taxon>
        <taxon>Alphaproteobacteria</taxon>
        <taxon>Hyphomicrobiales</taxon>
        <taxon>Methylobacteriaceae</taxon>
        <taxon>Methylorubrum</taxon>
    </lineage>
</organism>
<dbReference type="KEGG" id="mch:Mchl_5416"/>